<dbReference type="InterPro" id="IPR036890">
    <property type="entry name" value="HATPase_C_sf"/>
</dbReference>
<evidence type="ECO:0000313" key="8">
    <source>
        <dbReference type="Proteomes" id="UP000632377"/>
    </source>
</evidence>
<proteinExistence type="predicted"/>
<evidence type="ECO:0000256" key="5">
    <source>
        <dbReference type="SAM" id="Phobius"/>
    </source>
</evidence>
<dbReference type="InterPro" id="IPR003594">
    <property type="entry name" value="HATPase_dom"/>
</dbReference>
<organism evidence="7 8">
    <name type="scientific">Clostridium rhizosphaerae</name>
    <dbReference type="NCBI Taxonomy" id="2803861"/>
    <lineage>
        <taxon>Bacteria</taxon>
        <taxon>Bacillati</taxon>
        <taxon>Bacillota</taxon>
        <taxon>Clostridia</taxon>
        <taxon>Eubacteriales</taxon>
        <taxon>Clostridiaceae</taxon>
        <taxon>Clostridium</taxon>
    </lineage>
</organism>
<protein>
    <submittedName>
        <fullName evidence="7">Sensor histidine kinase</fullName>
    </submittedName>
</protein>
<dbReference type="EMBL" id="JAESWC010000012">
    <property type="protein sequence ID" value="MBL4937161.1"/>
    <property type="molecule type" value="Genomic_DNA"/>
</dbReference>
<comment type="caution">
    <text evidence="7">The sequence shown here is derived from an EMBL/GenBank/DDBJ whole genome shotgun (WGS) entry which is preliminary data.</text>
</comment>
<keyword evidence="4 7" id="KW-0418">Kinase</keyword>
<dbReference type="Pfam" id="PF00672">
    <property type="entry name" value="HAMP"/>
    <property type="match status" value="1"/>
</dbReference>
<dbReference type="RefSeq" id="WP_202749914.1">
    <property type="nucleotide sequence ID" value="NZ_JAESWC010000012.1"/>
</dbReference>
<dbReference type="PANTHER" id="PTHR34220">
    <property type="entry name" value="SENSOR HISTIDINE KINASE YPDA"/>
    <property type="match status" value="1"/>
</dbReference>
<dbReference type="SUPFAM" id="SSF55874">
    <property type="entry name" value="ATPase domain of HSP90 chaperone/DNA topoisomerase II/histidine kinase"/>
    <property type="match status" value="1"/>
</dbReference>
<dbReference type="Pfam" id="PF02518">
    <property type="entry name" value="HATPase_c"/>
    <property type="match status" value="1"/>
</dbReference>
<dbReference type="Pfam" id="PF06580">
    <property type="entry name" value="His_kinase"/>
    <property type="match status" value="1"/>
</dbReference>
<evidence type="ECO:0000256" key="1">
    <source>
        <dbReference type="ARBA" id="ARBA00004370"/>
    </source>
</evidence>
<sequence length="580" mass="64832">MNLHSTKFKIIANTILCVLLVGVISNWLLYNYFNNIIIEKAKKMDQLNLDTVNNQIRQHISDVFNLGMLCANDDSISYASKYTSIETIPSKEAALRAQEKLTLYLRSSAAERYAAKIAVFNNSGLLLQSSTHYSGTLSDFNLITTSSAFISFTNASNNQPFIICLSQSIVHPNQQALVFISNVSGPGAKKNNAYIYAEFDIEILKDVLEPFSDLQNIFISSASGKNILTFGNHPIPFDADLSKVKNGDHILYNGQNYLINLVPFEDADLVLCTYSNITALSRTDGNMLYTVIVVVITCILISIAIAIILSNYITRPINRLIFRIRRISNNDFSYDPSIEQSQDEIGQIGRVVNKMAMNIDQLISETKSMYEKQKNIEISLLQSQVNPHFLYNTLDSLYWMAIIQKNTGVANMTRSLVNLLRNIAKGTQDKITLGEEIQLLEDYIAIQSVRYVEVFEFLNEVPEALLENKIIKLTLQPLVENAIFHGIEPTGKYGIIKLKAREEDGDVLITVEDNGSGMTQEQCDSLLTDTSSKNNSSLNGIGVSNVHTRLQLTYGNGYGLSVVSEKDKYTCVTVRIPKEV</sequence>
<feature type="transmembrane region" description="Helical" evidence="5">
    <location>
        <begin position="287"/>
        <end position="313"/>
    </location>
</feature>
<dbReference type="PROSITE" id="PS50885">
    <property type="entry name" value="HAMP"/>
    <property type="match status" value="1"/>
</dbReference>
<dbReference type="SMART" id="SM00304">
    <property type="entry name" value="HAMP"/>
    <property type="match status" value="1"/>
</dbReference>
<accession>A0ABS1TEY4</accession>
<dbReference type="Gene3D" id="3.30.565.10">
    <property type="entry name" value="Histidine kinase-like ATPase, C-terminal domain"/>
    <property type="match status" value="1"/>
</dbReference>
<keyword evidence="5" id="KW-1133">Transmembrane helix</keyword>
<comment type="subcellular location">
    <subcellularLocation>
        <location evidence="1">Membrane</location>
    </subcellularLocation>
</comment>
<dbReference type="InterPro" id="IPR050640">
    <property type="entry name" value="Bact_2-comp_sensor_kinase"/>
</dbReference>
<evidence type="ECO:0000256" key="4">
    <source>
        <dbReference type="ARBA" id="ARBA00022777"/>
    </source>
</evidence>
<dbReference type="PANTHER" id="PTHR34220:SF7">
    <property type="entry name" value="SENSOR HISTIDINE KINASE YPDA"/>
    <property type="match status" value="1"/>
</dbReference>
<feature type="domain" description="HAMP" evidence="6">
    <location>
        <begin position="311"/>
        <end position="364"/>
    </location>
</feature>
<dbReference type="InterPro" id="IPR010559">
    <property type="entry name" value="Sig_transdc_His_kin_internal"/>
</dbReference>
<dbReference type="SUPFAM" id="SSF158472">
    <property type="entry name" value="HAMP domain-like"/>
    <property type="match status" value="1"/>
</dbReference>
<dbReference type="CDD" id="cd06225">
    <property type="entry name" value="HAMP"/>
    <property type="match status" value="1"/>
</dbReference>
<reference evidence="7 8" key="1">
    <citation type="submission" date="2021-01" db="EMBL/GenBank/DDBJ databases">
        <title>Genome public.</title>
        <authorList>
            <person name="Liu C."/>
            <person name="Sun Q."/>
        </authorList>
    </citation>
    <scope>NUCLEOTIDE SEQUENCE [LARGE SCALE GENOMIC DNA]</scope>
    <source>
        <strain evidence="7 8">YIM B02515</strain>
    </source>
</reference>
<dbReference type="Proteomes" id="UP000632377">
    <property type="component" value="Unassembled WGS sequence"/>
</dbReference>
<keyword evidence="8" id="KW-1185">Reference proteome</keyword>
<name>A0ABS1TEY4_9CLOT</name>
<gene>
    <name evidence="7" type="ORF">JK636_15530</name>
</gene>
<dbReference type="Gene3D" id="6.10.340.10">
    <property type="match status" value="1"/>
</dbReference>
<keyword evidence="5" id="KW-0812">Transmembrane</keyword>
<evidence type="ECO:0000256" key="2">
    <source>
        <dbReference type="ARBA" id="ARBA00022553"/>
    </source>
</evidence>
<keyword evidence="2" id="KW-0597">Phosphoprotein</keyword>
<dbReference type="GO" id="GO:0016301">
    <property type="term" value="F:kinase activity"/>
    <property type="evidence" value="ECO:0007669"/>
    <property type="project" value="UniProtKB-KW"/>
</dbReference>
<feature type="transmembrane region" description="Helical" evidence="5">
    <location>
        <begin position="12"/>
        <end position="33"/>
    </location>
</feature>
<dbReference type="SMART" id="SM00387">
    <property type="entry name" value="HATPase_c"/>
    <property type="match status" value="1"/>
</dbReference>
<keyword evidence="5" id="KW-0472">Membrane</keyword>
<keyword evidence="3" id="KW-0808">Transferase</keyword>
<evidence type="ECO:0000256" key="3">
    <source>
        <dbReference type="ARBA" id="ARBA00022679"/>
    </source>
</evidence>
<evidence type="ECO:0000313" key="7">
    <source>
        <dbReference type="EMBL" id="MBL4937161.1"/>
    </source>
</evidence>
<dbReference type="InterPro" id="IPR003660">
    <property type="entry name" value="HAMP_dom"/>
</dbReference>
<evidence type="ECO:0000259" key="6">
    <source>
        <dbReference type="PROSITE" id="PS50885"/>
    </source>
</evidence>